<dbReference type="PANTHER" id="PTHR48081">
    <property type="entry name" value="AB HYDROLASE SUPERFAMILY PROTEIN C4A8.06C"/>
    <property type="match status" value="1"/>
</dbReference>
<name>A0A4R6TMY6_9FLAO</name>
<dbReference type="InterPro" id="IPR050300">
    <property type="entry name" value="GDXG_lipolytic_enzyme"/>
</dbReference>
<keyword evidence="1" id="KW-0378">Hydrolase</keyword>
<dbReference type="EMBL" id="SNYI01000001">
    <property type="protein sequence ID" value="TDQ32430.1"/>
    <property type="molecule type" value="Genomic_DNA"/>
</dbReference>
<keyword evidence="2" id="KW-0732">Signal</keyword>
<protein>
    <submittedName>
        <fullName evidence="4">Acetyl esterase/lipase</fullName>
    </submittedName>
</protein>
<dbReference type="RefSeq" id="WP_133642496.1">
    <property type="nucleotide sequence ID" value="NZ_SNYI01000001.1"/>
</dbReference>
<evidence type="ECO:0000256" key="1">
    <source>
        <dbReference type="ARBA" id="ARBA00022801"/>
    </source>
</evidence>
<evidence type="ECO:0000313" key="4">
    <source>
        <dbReference type="EMBL" id="TDQ32430.1"/>
    </source>
</evidence>
<gene>
    <name evidence="4" type="ORF">CLV82_0258</name>
</gene>
<feature type="chain" id="PRO_5020574445" evidence="2">
    <location>
        <begin position="25"/>
        <end position="304"/>
    </location>
</feature>
<evidence type="ECO:0000313" key="5">
    <source>
        <dbReference type="Proteomes" id="UP000295468"/>
    </source>
</evidence>
<dbReference type="InterPro" id="IPR029058">
    <property type="entry name" value="AB_hydrolase_fold"/>
</dbReference>
<dbReference type="Proteomes" id="UP000295468">
    <property type="component" value="Unassembled WGS sequence"/>
</dbReference>
<organism evidence="4 5">
    <name type="scientific">Zeaxanthinibacter enoshimensis</name>
    <dbReference type="NCBI Taxonomy" id="392009"/>
    <lineage>
        <taxon>Bacteria</taxon>
        <taxon>Pseudomonadati</taxon>
        <taxon>Bacteroidota</taxon>
        <taxon>Flavobacteriia</taxon>
        <taxon>Flavobacteriales</taxon>
        <taxon>Flavobacteriaceae</taxon>
        <taxon>Zeaxanthinibacter</taxon>
    </lineage>
</organism>
<proteinExistence type="predicted"/>
<dbReference type="GO" id="GO:0016787">
    <property type="term" value="F:hydrolase activity"/>
    <property type="evidence" value="ECO:0007669"/>
    <property type="project" value="UniProtKB-KW"/>
</dbReference>
<dbReference type="PANTHER" id="PTHR48081:SF13">
    <property type="entry name" value="ALPHA_BETA HYDROLASE"/>
    <property type="match status" value="1"/>
</dbReference>
<dbReference type="OrthoDB" id="9777975at2"/>
<dbReference type="PROSITE" id="PS51257">
    <property type="entry name" value="PROKAR_LIPOPROTEIN"/>
    <property type="match status" value="1"/>
</dbReference>
<evidence type="ECO:0000259" key="3">
    <source>
        <dbReference type="Pfam" id="PF20434"/>
    </source>
</evidence>
<feature type="signal peptide" evidence="2">
    <location>
        <begin position="1"/>
        <end position="24"/>
    </location>
</feature>
<dbReference type="Pfam" id="PF20434">
    <property type="entry name" value="BD-FAE"/>
    <property type="match status" value="1"/>
</dbReference>
<accession>A0A4R6TMY6</accession>
<evidence type="ECO:0000256" key="2">
    <source>
        <dbReference type="SAM" id="SignalP"/>
    </source>
</evidence>
<feature type="domain" description="BD-FAE-like" evidence="3">
    <location>
        <begin position="61"/>
        <end position="259"/>
    </location>
</feature>
<dbReference type="SUPFAM" id="SSF53474">
    <property type="entry name" value="alpha/beta-Hydrolases"/>
    <property type="match status" value="1"/>
</dbReference>
<sequence>MKNPNLARLVLGLFSLILISCSSAFEEVGGIDGDTSGEGPSLEETVFTDVSYGTHPQQKFDIYLPSERSSLKTKVILLVHGGGWIEGDKENMSPFIDLIKEHHPDHAIVNMNYVLAGISPAVTPAFPDQFLDIDAVVKKITAEKEQYQVLPQFGLIGTSAGAHLSLMYDFVYDQEDLVKFVVDIVGPTDFTDPYFSENPNFQLALSLFVDQDQYPEGTDYAKAVSPVFNVSSSSSPVALFYGEQDPLVPLSNGIALEEVLSTYEIEHSFTVYEGGHGDDWSAEDLEDIQEQISLFIELHLPVNK</sequence>
<keyword evidence="5" id="KW-1185">Reference proteome</keyword>
<dbReference type="AlphaFoldDB" id="A0A4R6TMY6"/>
<dbReference type="Gene3D" id="3.40.50.1820">
    <property type="entry name" value="alpha/beta hydrolase"/>
    <property type="match status" value="1"/>
</dbReference>
<reference evidence="4 5" key="1">
    <citation type="submission" date="2019-03" db="EMBL/GenBank/DDBJ databases">
        <title>Genomic Encyclopedia of Archaeal and Bacterial Type Strains, Phase II (KMG-II): from individual species to whole genera.</title>
        <authorList>
            <person name="Goeker M."/>
        </authorList>
    </citation>
    <scope>NUCLEOTIDE SEQUENCE [LARGE SCALE GENOMIC DNA]</scope>
    <source>
        <strain evidence="4 5">DSM 18435</strain>
    </source>
</reference>
<comment type="caution">
    <text evidence="4">The sequence shown here is derived from an EMBL/GenBank/DDBJ whole genome shotgun (WGS) entry which is preliminary data.</text>
</comment>
<dbReference type="InterPro" id="IPR049492">
    <property type="entry name" value="BD-FAE-like_dom"/>
</dbReference>